<organism evidence="10 11">
    <name type="scientific">Cupriavidus gilardii</name>
    <dbReference type="NCBI Taxonomy" id="82541"/>
    <lineage>
        <taxon>Bacteria</taxon>
        <taxon>Pseudomonadati</taxon>
        <taxon>Pseudomonadota</taxon>
        <taxon>Betaproteobacteria</taxon>
        <taxon>Burkholderiales</taxon>
        <taxon>Burkholderiaceae</taxon>
        <taxon>Cupriavidus</taxon>
    </lineage>
</organism>
<keyword evidence="7" id="KW-0456">Lyase</keyword>
<accession>A0ABY4VL64</accession>
<evidence type="ECO:0000256" key="2">
    <source>
        <dbReference type="ARBA" id="ARBA00022670"/>
    </source>
</evidence>
<dbReference type="InterPro" id="IPR003738">
    <property type="entry name" value="SRAP"/>
</dbReference>
<dbReference type="PANTHER" id="PTHR13604">
    <property type="entry name" value="DC12-RELATED"/>
    <property type="match status" value="1"/>
</dbReference>
<dbReference type="Proteomes" id="UP001056648">
    <property type="component" value="Chromosome 1"/>
</dbReference>
<keyword evidence="11" id="KW-1185">Reference proteome</keyword>
<reference evidence="10" key="1">
    <citation type="submission" date="2022-06" db="EMBL/GenBank/DDBJ databases">
        <title>Complete genome sequence and characterization of Cupriavidus gilardii QJ1 isolated from contaminating cells.</title>
        <authorList>
            <person name="Qi J."/>
        </authorList>
    </citation>
    <scope>NUCLEOTIDE SEQUENCE</scope>
    <source>
        <strain evidence="10">QJ1</strain>
    </source>
</reference>
<comment type="similarity">
    <text evidence="1 8">Belongs to the SOS response-associated peptidase family.</text>
</comment>
<evidence type="ECO:0000256" key="1">
    <source>
        <dbReference type="ARBA" id="ARBA00008136"/>
    </source>
</evidence>
<evidence type="ECO:0000256" key="6">
    <source>
        <dbReference type="ARBA" id="ARBA00023125"/>
    </source>
</evidence>
<dbReference type="Gene3D" id="3.90.1680.10">
    <property type="entry name" value="SOS response associated peptidase-like"/>
    <property type="match status" value="1"/>
</dbReference>
<name>A0ABY4VL64_9BURK</name>
<evidence type="ECO:0000256" key="8">
    <source>
        <dbReference type="RuleBase" id="RU364100"/>
    </source>
</evidence>
<feature type="coiled-coil region" evidence="9">
    <location>
        <begin position="79"/>
        <end position="132"/>
    </location>
</feature>
<evidence type="ECO:0000256" key="7">
    <source>
        <dbReference type="ARBA" id="ARBA00023239"/>
    </source>
</evidence>
<evidence type="ECO:0000313" key="11">
    <source>
        <dbReference type="Proteomes" id="UP001056648"/>
    </source>
</evidence>
<sequence>MCYAAQIKADFRKFTREYGAVMSLRQFFELFWQKRKEQEWQKLPKAMRVVLAHAGSAEDGDAGERELAALIAAGDRELANALEAELFRQRARLAEAERALAGRPTRKAENEQRIAADKIARLQQNLADLQRVTPTPEDAMIFPGYYAPVMIEVDGRRTIVPMRYRCRLPGWDVSMERKKPGTYNARRDNLETAWRQLFGYRHGILPIRAFHEHVARHRLEHRELGPDEKEQSVVLEFRPDPPQDLLIACLWSRHKGEAGEPDLYSFAAITDEPPPEVAAAGHDRCVIPIKPQHVDAWLNPDPANLAALYAILDDRERPFFEYRLAA</sequence>
<dbReference type="RefSeq" id="WP_252252007.1">
    <property type="nucleotide sequence ID" value="NZ_CP098735.1"/>
</dbReference>
<keyword evidence="5" id="KW-0190">Covalent protein-DNA linkage</keyword>
<keyword evidence="9" id="KW-0175">Coiled coil</keyword>
<protein>
    <recommendedName>
        <fullName evidence="8">Abasic site processing protein</fullName>
        <ecNumber evidence="8">3.4.-.-</ecNumber>
    </recommendedName>
</protein>
<evidence type="ECO:0000256" key="5">
    <source>
        <dbReference type="ARBA" id="ARBA00023124"/>
    </source>
</evidence>
<dbReference type="SUPFAM" id="SSF143081">
    <property type="entry name" value="BB1717-like"/>
    <property type="match status" value="1"/>
</dbReference>
<evidence type="ECO:0000256" key="3">
    <source>
        <dbReference type="ARBA" id="ARBA00022763"/>
    </source>
</evidence>
<keyword evidence="4 8" id="KW-0378">Hydrolase</keyword>
<keyword evidence="3" id="KW-0227">DNA damage</keyword>
<dbReference type="Pfam" id="PF02586">
    <property type="entry name" value="SRAP"/>
    <property type="match status" value="1"/>
</dbReference>
<proteinExistence type="inferred from homology"/>
<dbReference type="EC" id="3.4.-.-" evidence="8"/>
<evidence type="ECO:0000256" key="4">
    <source>
        <dbReference type="ARBA" id="ARBA00022801"/>
    </source>
</evidence>
<evidence type="ECO:0000256" key="9">
    <source>
        <dbReference type="SAM" id="Coils"/>
    </source>
</evidence>
<keyword evidence="6" id="KW-0238">DNA-binding</keyword>
<dbReference type="PANTHER" id="PTHR13604:SF0">
    <property type="entry name" value="ABASIC SITE PROCESSING PROTEIN HMCES"/>
    <property type="match status" value="1"/>
</dbReference>
<dbReference type="InterPro" id="IPR036590">
    <property type="entry name" value="SRAP-like"/>
</dbReference>
<keyword evidence="2 8" id="KW-0645">Protease</keyword>
<dbReference type="EMBL" id="CP098735">
    <property type="protein sequence ID" value="USE77763.1"/>
    <property type="molecule type" value="Genomic_DNA"/>
</dbReference>
<gene>
    <name evidence="10" type="ORF">NDR89_01555</name>
</gene>
<evidence type="ECO:0000313" key="10">
    <source>
        <dbReference type="EMBL" id="USE77763.1"/>
    </source>
</evidence>